<reference evidence="2 3" key="1">
    <citation type="submission" date="2024-09" db="EMBL/GenBank/DDBJ databases">
        <title>Rethinking Asexuality: The Enigmatic Case of Functional Sexual Genes in Lepraria (Stereocaulaceae).</title>
        <authorList>
            <person name="Doellman M."/>
            <person name="Sun Y."/>
            <person name="Barcenas-Pena A."/>
            <person name="Lumbsch H.T."/>
            <person name="Grewe F."/>
        </authorList>
    </citation>
    <scope>NUCLEOTIDE SEQUENCE [LARGE SCALE GENOMIC DNA]</scope>
    <source>
        <strain evidence="2 3">Mercado 3170</strain>
    </source>
</reference>
<name>A0ABR4AEI1_9LECA</name>
<dbReference type="EMBL" id="JBEFKJ010000009">
    <property type="protein sequence ID" value="KAL2044173.1"/>
    <property type="molecule type" value="Genomic_DNA"/>
</dbReference>
<feature type="signal peptide" evidence="1">
    <location>
        <begin position="1"/>
        <end position="27"/>
    </location>
</feature>
<protein>
    <submittedName>
        <fullName evidence="2">Uncharacterized protein</fullName>
    </submittedName>
</protein>
<gene>
    <name evidence="2" type="ORF">N7G274_002878</name>
</gene>
<sequence>MKCRKLLALYHTLNLLTISAGAAVAAAASSSQPSVSHFLDPPSIFTDPLAPLKSLPYNGSVSFVRHPHQIDPSSRSKNVRFRIPNSNIGLDFNQQRPFIAPEHVIM</sequence>
<evidence type="ECO:0000313" key="2">
    <source>
        <dbReference type="EMBL" id="KAL2044173.1"/>
    </source>
</evidence>
<organism evidence="2 3">
    <name type="scientific">Stereocaulon virgatum</name>
    <dbReference type="NCBI Taxonomy" id="373712"/>
    <lineage>
        <taxon>Eukaryota</taxon>
        <taxon>Fungi</taxon>
        <taxon>Dikarya</taxon>
        <taxon>Ascomycota</taxon>
        <taxon>Pezizomycotina</taxon>
        <taxon>Lecanoromycetes</taxon>
        <taxon>OSLEUM clade</taxon>
        <taxon>Lecanoromycetidae</taxon>
        <taxon>Lecanorales</taxon>
        <taxon>Lecanorineae</taxon>
        <taxon>Stereocaulaceae</taxon>
        <taxon>Stereocaulon</taxon>
    </lineage>
</organism>
<proteinExistence type="predicted"/>
<comment type="caution">
    <text evidence="2">The sequence shown here is derived from an EMBL/GenBank/DDBJ whole genome shotgun (WGS) entry which is preliminary data.</text>
</comment>
<accession>A0ABR4AEI1</accession>
<evidence type="ECO:0000256" key="1">
    <source>
        <dbReference type="SAM" id="SignalP"/>
    </source>
</evidence>
<evidence type="ECO:0000313" key="3">
    <source>
        <dbReference type="Proteomes" id="UP001590950"/>
    </source>
</evidence>
<dbReference type="Proteomes" id="UP001590950">
    <property type="component" value="Unassembled WGS sequence"/>
</dbReference>
<keyword evidence="1" id="KW-0732">Signal</keyword>
<feature type="chain" id="PRO_5046894657" evidence="1">
    <location>
        <begin position="28"/>
        <end position="106"/>
    </location>
</feature>
<keyword evidence="3" id="KW-1185">Reference proteome</keyword>